<dbReference type="GO" id="GO:0006302">
    <property type="term" value="P:double-strand break repair"/>
    <property type="evidence" value="ECO:0007669"/>
    <property type="project" value="TreeGrafter"/>
</dbReference>
<dbReference type="Gene3D" id="3.40.50.300">
    <property type="entry name" value="P-loop containing nucleotide triphosphate hydrolases"/>
    <property type="match status" value="1"/>
</dbReference>
<proteinExistence type="predicted"/>
<dbReference type="PANTHER" id="PTHR32182">
    <property type="entry name" value="DNA REPLICATION AND REPAIR PROTEIN RECF"/>
    <property type="match status" value="1"/>
</dbReference>
<evidence type="ECO:0000313" key="3">
    <source>
        <dbReference type="Proteomes" id="UP000184600"/>
    </source>
</evidence>
<keyword evidence="3" id="KW-1185">Reference proteome</keyword>
<dbReference type="InterPro" id="IPR027417">
    <property type="entry name" value="P-loop_NTPase"/>
</dbReference>
<dbReference type="EMBL" id="FRFG01000057">
    <property type="protein sequence ID" value="SHO58179.1"/>
    <property type="molecule type" value="Genomic_DNA"/>
</dbReference>
<accession>A0A1M7YZR9</accession>
<dbReference type="GO" id="GO:0000731">
    <property type="term" value="P:DNA synthesis involved in DNA repair"/>
    <property type="evidence" value="ECO:0007669"/>
    <property type="project" value="TreeGrafter"/>
</dbReference>
<dbReference type="STRING" id="1117707.VQ7734_03949"/>
<dbReference type="AlphaFoldDB" id="A0A1M7YZR9"/>
<dbReference type="Pfam" id="PF11398">
    <property type="entry name" value="DUF2813"/>
    <property type="match status" value="1"/>
</dbReference>
<dbReference type="InterPro" id="IPR022602">
    <property type="entry name" value="DUF2813"/>
</dbReference>
<dbReference type="SUPFAM" id="SSF52540">
    <property type="entry name" value="P-loop containing nucleoside triphosphate hydrolases"/>
    <property type="match status" value="1"/>
</dbReference>
<reference evidence="3" key="1">
    <citation type="submission" date="2016-12" db="EMBL/GenBank/DDBJ databases">
        <authorList>
            <person name="Rodrigo-Torres L."/>
            <person name="Arahal R.D."/>
            <person name="Lucena T."/>
        </authorList>
    </citation>
    <scope>NUCLEOTIDE SEQUENCE [LARGE SCALE GENOMIC DNA]</scope>
</reference>
<dbReference type="InterPro" id="IPR034139">
    <property type="entry name" value="TOPRIM_OLD"/>
</dbReference>
<dbReference type="RefSeq" id="WP_073585626.1">
    <property type="nucleotide sequence ID" value="NZ_AP024898.1"/>
</dbReference>
<feature type="domain" description="OLD protein-like TOPRIM" evidence="1">
    <location>
        <begin position="371"/>
        <end position="435"/>
    </location>
</feature>
<dbReference type="OrthoDB" id="5836727at2"/>
<dbReference type="Pfam" id="PF20469">
    <property type="entry name" value="OLD-like_TOPRIM"/>
    <property type="match status" value="1"/>
</dbReference>
<name>A0A1M7YZR9_9VIBR</name>
<organism evidence="2 3">
    <name type="scientific">Vibrio quintilis</name>
    <dbReference type="NCBI Taxonomy" id="1117707"/>
    <lineage>
        <taxon>Bacteria</taxon>
        <taxon>Pseudomonadati</taxon>
        <taxon>Pseudomonadota</taxon>
        <taxon>Gammaproteobacteria</taxon>
        <taxon>Vibrionales</taxon>
        <taxon>Vibrionaceae</taxon>
        <taxon>Vibrio</taxon>
    </lineage>
</organism>
<protein>
    <submittedName>
        <fullName evidence="2">DNA replication and repair protein RecF</fullName>
    </submittedName>
</protein>
<dbReference type="CDD" id="cd01026">
    <property type="entry name" value="TOPRIM_OLD"/>
    <property type="match status" value="1"/>
</dbReference>
<gene>
    <name evidence="2" type="primary">recF_2</name>
    <name evidence="2" type="ORF">VQ7734_03949</name>
</gene>
<evidence type="ECO:0000313" key="2">
    <source>
        <dbReference type="EMBL" id="SHO58179.1"/>
    </source>
</evidence>
<evidence type="ECO:0000259" key="1">
    <source>
        <dbReference type="Pfam" id="PF20469"/>
    </source>
</evidence>
<dbReference type="PANTHER" id="PTHR32182:SF19">
    <property type="entry name" value="HOMOLOGY WITH RECF PROTEIN"/>
    <property type="match status" value="1"/>
</dbReference>
<dbReference type="Proteomes" id="UP000184600">
    <property type="component" value="Unassembled WGS sequence"/>
</dbReference>
<sequence>MQLERIEISGFRGIRRLSLSFNELTTLIGENTWGKSSLLDALTIALPPDGALYEFDIRDFHVDYSISLPQTQSLQIVLSFVTTDKGEIHSGRYKKLKPLWQRLANGQNQIIYRLTGTREAENIHTQYSFLDQNGNQLSLHASEKLAQELSSLHPVLRMKDSRRFHPISDKKHAGPATRTEKRINNTCRRLMAIPGHVNKGEIKSSLNAVNALVEHYFSFKNRSNKPAPQNYTSLVYANPSTEKTFSQFVEETKNRQTRLLLMILLNAYLQAKGPTNLRRCARPVLIIEDPEGRLHPTHLARAWSLLQFLPMQKILTTNSGELLAAVPINSIRRLVRSADKTHTLAIPDNILSSDELRRIGFHIRFHRSNALFARCWLLVEGETEVWLFSELARQCGYNLMAEGIQIIEFAQSGLRPLIKVAKALAIDWHVITDGDSAGKKYAMTVRKQLSHDLESHRLTSLPDKDIEHYLYANGFEFFFKDLMKIPRNHPIPAKKVVIKVLKKYAKPDLALEILSYCEQQGTNIIPPLLRKTIKRVVLMAKENT</sequence>